<evidence type="ECO:0008006" key="8">
    <source>
        <dbReference type="Google" id="ProtNLM"/>
    </source>
</evidence>
<dbReference type="PIRSF" id="PIRSF000124">
    <property type="entry name" value="UDPglc_GDPman_dh"/>
    <property type="match status" value="1"/>
</dbReference>
<dbReference type="EMBL" id="WUBL01000014">
    <property type="protein sequence ID" value="KAF2971305.1"/>
    <property type="molecule type" value="Genomic_DNA"/>
</dbReference>
<feature type="domain" description="UDP-glucose/GDP-mannose dehydrogenase dimerisation" evidence="4">
    <location>
        <begin position="251"/>
        <end position="323"/>
    </location>
</feature>
<proteinExistence type="inferred from homology"/>
<dbReference type="PANTHER" id="PTHR43491">
    <property type="entry name" value="UDP-N-ACETYL-D-MANNOSAMINE DEHYDROGENASE"/>
    <property type="match status" value="1"/>
</dbReference>
<dbReference type="PIRSF" id="PIRSF500136">
    <property type="entry name" value="UDP_ManNAc_DH"/>
    <property type="match status" value="1"/>
</dbReference>
<dbReference type="SUPFAM" id="SSF51735">
    <property type="entry name" value="NAD(P)-binding Rossmann-fold domains"/>
    <property type="match status" value="1"/>
</dbReference>
<dbReference type="Pfam" id="PF03721">
    <property type="entry name" value="UDPG_MGDP_dh_N"/>
    <property type="match status" value="1"/>
</dbReference>
<dbReference type="InParanoid" id="A0A7C8IX61"/>
<dbReference type="InterPro" id="IPR017476">
    <property type="entry name" value="UDP-Glc/GDP-Man"/>
</dbReference>
<dbReference type="InterPro" id="IPR036291">
    <property type="entry name" value="NAD(P)-bd_dom_sf"/>
</dbReference>
<evidence type="ECO:0000313" key="6">
    <source>
        <dbReference type="EMBL" id="KAF2971305.1"/>
    </source>
</evidence>
<evidence type="ECO:0000256" key="3">
    <source>
        <dbReference type="SAM" id="MobiDB-lite"/>
    </source>
</evidence>
<organism evidence="6 7">
    <name type="scientific">Xylaria multiplex</name>
    <dbReference type="NCBI Taxonomy" id="323545"/>
    <lineage>
        <taxon>Eukaryota</taxon>
        <taxon>Fungi</taxon>
        <taxon>Dikarya</taxon>
        <taxon>Ascomycota</taxon>
        <taxon>Pezizomycotina</taxon>
        <taxon>Sordariomycetes</taxon>
        <taxon>Xylariomycetidae</taxon>
        <taxon>Xylariales</taxon>
        <taxon>Xylariaceae</taxon>
        <taxon>Xylaria</taxon>
    </lineage>
</organism>
<dbReference type="GO" id="GO:0016628">
    <property type="term" value="F:oxidoreductase activity, acting on the CH-CH group of donors, NAD or NADP as acceptor"/>
    <property type="evidence" value="ECO:0007669"/>
    <property type="project" value="InterPro"/>
</dbReference>
<dbReference type="SUPFAM" id="SSF52413">
    <property type="entry name" value="UDP-glucose/GDP-mannose dehydrogenase C-terminal domain"/>
    <property type="match status" value="1"/>
</dbReference>
<dbReference type="InterPro" id="IPR036220">
    <property type="entry name" value="UDP-Glc/GDP-Man_DH_C_sf"/>
</dbReference>
<dbReference type="InterPro" id="IPR001732">
    <property type="entry name" value="UDP-Glc/GDP-Man_DH_N"/>
</dbReference>
<dbReference type="SUPFAM" id="SSF48179">
    <property type="entry name" value="6-phosphogluconate dehydrogenase C-terminal domain-like"/>
    <property type="match status" value="1"/>
</dbReference>
<reference evidence="6 7" key="1">
    <citation type="submission" date="2019-12" db="EMBL/GenBank/DDBJ databases">
        <title>Draft genome sequence of the ascomycete Xylaria multiplex DSM 110363.</title>
        <authorList>
            <person name="Buettner E."/>
            <person name="Kellner H."/>
        </authorList>
    </citation>
    <scope>NUCLEOTIDE SEQUENCE [LARGE SCALE GENOMIC DNA]</scope>
    <source>
        <strain evidence="6 7">DSM 110363</strain>
    </source>
</reference>
<evidence type="ECO:0000256" key="1">
    <source>
        <dbReference type="ARBA" id="ARBA00006601"/>
    </source>
</evidence>
<feature type="region of interest" description="Disordered" evidence="3">
    <location>
        <begin position="362"/>
        <end position="385"/>
    </location>
</feature>
<dbReference type="InterPro" id="IPR008927">
    <property type="entry name" value="6-PGluconate_DH-like_C_sf"/>
</dbReference>
<gene>
    <name evidence="6" type="ORF">GQX73_g2226</name>
</gene>
<name>A0A7C8IX61_9PEZI</name>
<sequence>MTAVNNITQRDRGLVRTPIIPLTIGALSQCNKSSQQTTPPITPTSRSEAEIEELRDPAPSELGHIIPNEEPFVAVIGCGYIGAHLINIFSKCFDVIGFDISETQLEKVKGEFRGLGSRITFTLNPKDLTKATHFLVAVPTLLQADKTVDTMAIRNALSSIALYARPRSTIVIESSVAVGMTRQLVGPMARDRGFFAGMSPERVDPGRTEPAVEAIPKIVSGLDDEVPGSLDAIVKLYSRVFDTVVPVANPETAEMTKLFENCQRMINIAYVNEMADACAAHGINPFEVCKAAATKPFGYMPFTPSLGVGGHCIPVNPYYLLSNNSFPLLQAATERMWQRPSEIGQRVIDSVLKGPIESVVDSSRPRWEKQESRPIEPPDRKGTDLRNVSHSTMLLERKRKATAPRCRVLVVGVGFKVGQSTTSNSPGQKLIQKLYDSNVVDVAWADALVEQSAIPHVPRLSMDHWNRRNLEGFDIIIVAFRQAFMDFSLLEDLIGVKVEMWCP</sequence>
<evidence type="ECO:0000259" key="4">
    <source>
        <dbReference type="Pfam" id="PF00984"/>
    </source>
</evidence>
<evidence type="ECO:0000256" key="2">
    <source>
        <dbReference type="PIRNR" id="PIRNR000124"/>
    </source>
</evidence>
<dbReference type="GO" id="GO:0051287">
    <property type="term" value="F:NAD binding"/>
    <property type="evidence" value="ECO:0007669"/>
    <property type="project" value="InterPro"/>
</dbReference>
<dbReference type="Proteomes" id="UP000481858">
    <property type="component" value="Unassembled WGS sequence"/>
</dbReference>
<dbReference type="Pfam" id="PF00984">
    <property type="entry name" value="UDPG_MGDP_dh"/>
    <property type="match status" value="1"/>
</dbReference>
<evidence type="ECO:0000259" key="5">
    <source>
        <dbReference type="Pfam" id="PF03721"/>
    </source>
</evidence>
<keyword evidence="7" id="KW-1185">Reference proteome</keyword>
<dbReference type="Gene3D" id="3.40.50.720">
    <property type="entry name" value="NAD(P)-binding Rossmann-like Domain"/>
    <property type="match status" value="2"/>
</dbReference>
<feature type="domain" description="UDP-glucose/GDP-mannose dehydrogenase N-terminal" evidence="5">
    <location>
        <begin position="73"/>
        <end position="225"/>
    </location>
</feature>
<protein>
    <recommendedName>
        <fullName evidence="8">UDP-glucose/GDP-mannose dehydrogenase C-terminal domain-containing protein</fullName>
    </recommendedName>
</protein>
<dbReference type="OrthoDB" id="5059218at2759"/>
<accession>A0A7C8IX61</accession>
<comment type="similarity">
    <text evidence="1 2">Belongs to the UDP-glucose/GDP-mannose dehydrogenase family.</text>
</comment>
<dbReference type="NCBIfam" id="TIGR03026">
    <property type="entry name" value="NDP-sugDHase"/>
    <property type="match status" value="1"/>
</dbReference>
<feature type="compositionally biased region" description="Basic and acidic residues" evidence="3">
    <location>
        <begin position="363"/>
        <end position="384"/>
    </location>
</feature>
<comment type="caution">
    <text evidence="6">The sequence shown here is derived from an EMBL/GenBank/DDBJ whole genome shotgun (WGS) entry which is preliminary data.</text>
</comment>
<dbReference type="InterPro" id="IPR014026">
    <property type="entry name" value="UDP-Glc/GDP-Man_DH_dimer"/>
</dbReference>
<dbReference type="PANTHER" id="PTHR43491:SF2">
    <property type="entry name" value="UDP-N-ACETYL-D-MANNOSAMINE DEHYDROGENASE"/>
    <property type="match status" value="1"/>
</dbReference>
<dbReference type="GO" id="GO:0016616">
    <property type="term" value="F:oxidoreductase activity, acting on the CH-OH group of donors, NAD or NADP as acceptor"/>
    <property type="evidence" value="ECO:0007669"/>
    <property type="project" value="InterPro"/>
</dbReference>
<evidence type="ECO:0000313" key="7">
    <source>
        <dbReference type="Proteomes" id="UP000481858"/>
    </source>
</evidence>
<dbReference type="GO" id="GO:0000271">
    <property type="term" value="P:polysaccharide biosynthetic process"/>
    <property type="evidence" value="ECO:0007669"/>
    <property type="project" value="InterPro"/>
</dbReference>
<dbReference type="AlphaFoldDB" id="A0A7C8IX61"/>
<dbReference type="InterPro" id="IPR028359">
    <property type="entry name" value="UDP_ManNAc/GlcNAc_DH"/>
</dbReference>